<dbReference type="AlphaFoldDB" id="A0A2G9H1G5"/>
<evidence type="ECO:0000256" key="7">
    <source>
        <dbReference type="PROSITE-ProRule" id="PRU10007"/>
    </source>
</evidence>
<evidence type="ECO:0000313" key="10">
    <source>
        <dbReference type="EMBL" id="PIN11345.1"/>
    </source>
</evidence>
<protein>
    <recommendedName>
        <fullName evidence="6">Aldehyde dehydrogenase 1</fullName>
    </recommendedName>
</protein>
<evidence type="ECO:0000256" key="1">
    <source>
        <dbReference type="ARBA" id="ARBA00009986"/>
    </source>
</evidence>
<dbReference type="PANTHER" id="PTHR11699">
    <property type="entry name" value="ALDEHYDE DEHYDROGENASE-RELATED"/>
    <property type="match status" value="1"/>
</dbReference>
<dbReference type="PROSITE" id="PS00070">
    <property type="entry name" value="ALDEHYDE_DEHYDR_CYS"/>
    <property type="match status" value="1"/>
</dbReference>
<sequence length="500" mass="54311">MTVENGSEKPQISVPKIKFTKLFINGQFVDSISGNTFETIDPRTEEVIANIAEGDKEDVDLAVRAAREAFDSGPWPRLPGCERRRIMLKFADLIDENVEELAALDTLDAGKLHILGKTLEVPSAAETIRYYAGAADKIHGSTLKMSRELQGYTLREPIGVVGHIIPWNFPSQMFAMKVGPALAAGCTVVVKPAEQTPLSALYYAHLAKLAGIPNGVLNVVTGYGHTAGAAISSHMDIDKVSFTGSTEVGRLIMQAAATSNLKPVTLELGGKSPIIIFNDADVDKVADLALQGTLFNKGEICVAGSRVFVQEGIYDKFLAKLSEKVKSWVVGDPFDPNVHQGPQADKKQYDKILSFIELGKKEGATLLTGGKACDMKGYYIEPTIFTDVADDMTIAKEEIFGPVMSVLKFKTVEEVIKRANATKYGLAAGVMTNDLNIANTVSRSIRAGVIWINCYFAFDKDLPYGGYKMSGFGRDSGMESLNSYLQVKSVAMPIYNSPWL</sequence>
<proteinExistence type="inferred from homology"/>
<dbReference type="Proteomes" id="UP000231279">
    <property type="component" value="Unassembled WGS sequence"/>
</dbReference>
<dbReference type="InterPro" id="IPR016163">
    <property type="entry name" value="Ald_DH_C"/>
</dbReference>
<keyword evidence="3 8" id="KW-0560">Oxidoreductase</keyword>
<dbReference type="PROSITE" id="PS00687">
    <property type="entry name" value="ALDEHYDE_DEHYDR_GLU"/>
    <property type="match status" value="1"/>
</dbReference>
<evidence type="ECO:0000313" key="11">
    <source>
        <dbReference type="Proteomes" id="UP000231279"/>
    </source>
</evidence>
<dbReference type="Pfam" id="PF00171">
    <property type="entry name" value="Aldedh"/>
    <property type="match status" value="1"/>
</dbReference>
<dbReference type="SUPFAM" id="SSF53720">
    <property type="entry name" value="ALDH-like"/>
    <property type="match status" value="1"/>
</dbReference>
<dbReference type="OrthoDB" id="310895at2759"/>
<comment type="similarity">
    <text evidence="1 8">Belongs to the aldehyde dehydrogenase family.</text>
</comment>
<evidence type="ECO:0000259" key="9">
    <source>
        <dbReference type="Pfam" id="PF00171"/>
    </source>
</evidence>
<organism evidence="10 11">
    <name type="scientific">Handroanthus impetiginosus</name>
    <dbReference type="NCBI Taxonomy" id="429701"/>
    <lineage>
        <taxon>Eukaryota</taxon>
        <taxon>Viridiplantae</taxon>
        <taxon>Streptophyta</taxon>
        <taxon>Embryophyta</taxon>
        <taxon>Tracheophyta</taxon>
        <taxon>Spermatophyta</taxon>
        <taxon>Magnoliopsida</taxon>
        <taxon>eudicotyledons</taxon>
        <taxon>Gunneridae</taxon>
        <taxon>Pentapetalae</taxon>
        <taxon>asterids</taxon>
        <taxon>lamiids</taxon>
        <taxon>Lamiales</taxon>
        <taxon>Bignoniaceae</taxon>
        <taxon>Crescentiina</taxon>
        <taxon>Tabebuia alliance</taxon>
        <taxon>Handroanthus</taxon>
    </lineage>
</organism>
<dbReference type="FunFam" id="3.40.605.10:FF:000011">
    <property type="entry name" value="ALD5p Mitochondrial aldehyde dehydrogenase"/>
    <property type="match status" value="1"/>
</dbReference>
<dbReference type="InterPro" id="IPR016162">
    <property type="entry name" value="Ald_DH_N"/>
</dbReference>
<dbReference type="Gene3D" id="3.40.309.10">
    <property type="entry name" value="Aldehyde Dehydrogenase, Chain A, domain 2"/>
    <property type="match status" value="1"/>
</dbReference>
<feature type="domain" description="Aldehyde dehydrogenase" evidence="9">
    <location>
        <begin position="28"/>
        <end position="490"/>
    </location>
</feature>
<name>A0A2G9H1G5_9LAMI</name>
<reference evidence="11" key="1">
    <citation type="journal article" date="2018" name="Gigascience">
        <title>Genome assembly of the Pink Ipe (Handroanthus impetiginosus, Bignoniaceae), a highly valued, ecologically keystone Neotropical timber forest tree.</title>
        <authorList>
            <person name="Silva-Junior O.B."/>
            <person name="Grattapaglia D."/>
            <person name="Novaes E."/>
            <person name="Collevatti R.G."/>
        </authorList>
    </citation>
    <scope>NUCLEOTIDE SEQUENCE [LARGE SCALE GENOMIC DNA]</scope>
    <source>
        <strain evidence="11">cv. UFG-1</strain>
    </source>
</reference>
<dbReference type="InterPro" id="IPR029510">
    <property type="entry name" value="Ald_DH_CS_GLU"/>
</dbReference>
<dbReference type="FunFam" id="3.40.309.10:FF:000065">
    <property type="entry name" value="Aldehyde dehydrogenase3"/>
    <property type="match status" value="1"/>
</dbReference>
<keyword evidence="4" id="KW-0520">NAD</keyword>
<feature type="active site" evidence="7">
    <location>
        <position position="267"/>
    </location>
</feature>
<dbReference type="Gene3D" id="3.40.605.10">
    <property type="entry name" value="Aldehyde Dehydrogenase, Chain A, domain 1"/>
    <property type="match status" value="1"/>
</dbReference>
<comment type="catalytic activity">
    <reaction evidence="5">
        <text>octanal + NADP(+) + H2O = octanoate + NADPH + 2 H(+)</text>
        <dbReference type="Rhea" id="RHEA:59904"/>
        <dbReference type="ChEBI" id="CHEBI:15377"/>
        <dbReference type="ChEBI" id="CHEBI:15378"/>
        <dbReference type="ChEBI" id="CHEBI:17935"/>
        <dbReference type="ChEBI" id="CHEBI:25646"/>
        <dbReference type="ChEBI" id="CHEBI:57783"/>
        <dbReference type="ChEBI" id="CHEBI:58349"/>
    </reaction>
    <physiologicalReaction direction="left-to-right" evidence="5">
        <dbReference type="Rhea" id="RHEA:59905"/>
    </physiologicalReaction>
</comment>
<evidence type="ECO:0000256" key="8">
    <source>
        <dbReference type="RuleBase" id="RU003345"/>
    </source>
</evidence>
<dbReference type="STRING" id="429701.A0A2G9H1G5"/>
<evidence type="ECO:0000256" key="5">
    <source>
        <dbReference type="ARBA" id="ARBA00050461"/>
    </source>
</evidence>
<keyword evidence="11" id="KW-1185">Reference proteome</keyword>
<evidence type="ECO:0000256" key="3">
    <source>
        <dbReference type="ARBA" id="ARBA00023002"/>
    </source>
</evidence>
<comment type="subunit">
    <text evidence="2">Homotetramer.</text>
</comment>
<dbReference type="InterPro" id="IPR015590">
    <property type="entry name" value="Aldehyde_DH_dom"/>
</dbReference>
<dbReference type="GO" id="GO:0004030">
    <property type="term" value="F:aldehyde dehydrogenase [NAD(P)+] activity"/>
    <property type="evidence" value="ECO:0007669"/>
    <property type="project" value="UniProtKB-ARBA"/>
</dbReference>
<accession>A0A2G9H1G5</accession>
<evidence type="ECO:0000256" key="2">
    <source>
        <dbReference type="ARBA" id="ARBA00011881"/>
    </source>
</evidence>
<dbReference type="InterPro" id="IPR016160">
    <property type="entry name" value="Ald_DH_CS_CYS"/>
</dbReference>
<dbReference type="EMBL" id="NKXS01002955">
    <property type="protein sequence ID" value="PIN11345.1"/>
    <property type="molecule type" value="Genomic_DNA"/>
</dbReference>
<gene>
    <name evidence="10" type="ORF">CDL12_16054</name>
</gene>
<comment type="caution">
    <text evidence="10">The sequence shown here is derived from an EMBL/GenBank/DDBJ whole genome shotgun (WGS) entry which is preliminary data.</text>
</comment>
<dbReference type="FunFam" id="3.40.605.10:FF:000026">
    <property type="entry name" value="Aldehyde dehydrogenase, putative"/>
    <property type="match status" value="1"/>
</dbReference>
<evidence type="ECO:0000256" key="6">
    <source>
        <dbReference type="ARBA" id="ARBA00068140"/>
    </source>
</evidence>
<dbReference type="InterPro" id="IPR016161">
    <property type="entry name" value="Ald_DH/histidinol_DH"/>
</dbReference>
<evidence type="ECO:0000256" key="4">
    <source>
        <dbReference type="ARBA" id="ARBA00023027"/>
    </source>
</evidence>